<reference evidence="3" key="1">
    <citation type="journal article" date="2019" name="Int. J. Syst. Evol. Microbiol.">
        <title>The Global Catalogue of Microorganisms (GCM) 10K type strain sequencing project: providing services to taxonomists for standard genome sequencing and annotation.</title>
        <authorList>
            <consortium name="The Broad Institute Genomics Platform"/>
            <consortium name="The Broad Institute Genome Sequencing Center for Infectious Disease"/>
            <person name="Wu L."/>
            <person name="Ma J."/>
        </authorList>
    </citation>
    <scope>NUCLEOTIDE SEQUENCE [LARGE SCALE GENOMIC DNA]</scope>
    <source>
        <strain evidence="3">JCM 3369</strain>
    </source>
</reference>
<name>A0ABW2CZI7_9ACTN</name>
<accession>A0ABW2CZI7</accession>
<dbReference type="InterPro" id="IPR021005">
    <property type="entry name" value="Znf_CGNR"/>
</dbReference>
<dbReference type="PANTHER" id="PTHR35525">
    <property type="entry name" value="BLL6575 PROTEIN"/>
    <property type="match status" value="1"/>
</dbReference>
<sequence length="187" mass="19950">MGSTVIRQGFRPGERLVEIANAVRERPGLPRDDLAALLLRHGESPADLAPGSFTDADAAGLRDAAARLADVLAETDPDRAALALNALLDECGARPRLSRHDGHAWHLHVDRGDDASWAEWFTASGALALAQILSETGRPAWGECAAPGCSRLYLGTGPGTARRYCSSTCASRTRVAAHRRRGPAPRR</sequence>
<evidence type="ECO:0000259" key="1">
    <source>
        <dbReference type="Pfam" id="PF11706"/>
    </source>
</evidence>
<dbReference type="Proteomes" id="UP001596380">
    <property type="component" value="Unassembled WGS sequence"/>
</dbReference>
<proteinExistence type="predicted"/>
<feature type="domain" description="Zinc finger CGNR" evidence="1">
    <location>
        <begin position="142"/>
        <end position="181"/>
    </location>
</feature>
<protein>
    <submittedName>
        <fullName evidence="2">CGNR zinc finger domain-containing protein</fullName>
    </submittedName>
</protein>
<keyword evidence="3" id="KW-1185">Reference proteome</keyword>
<dbReference type="Pfam" id="PF07336">
    <property type="entry name" value="ABATE"/>
    <property type="match status" value="1"/>
</dbReference>
<dbReference type="EMBL" id="JBHSXS010000046">
    <property type="protein sequence ID" value="MFC6885999.1"/>
    <property type="molecule type" value="Genomic_DNA"/>
</dbReference>
<gene>
    <name evidence="2" type="ORF">ACFQKB_40000</name>
</gene>
<dbReference type="SUPFAM" id="SSF160904">
    <property type="entry name" value="Jann2411-like"/>
    <property type="match status" value="1"/>
</dbReference>
<dbReference type="Gene3D" id="1.10.3300.10">
    <property type="entry name" value="Jann2411-like domain"/>
    <property type="match status" value="1"/>
</dbReference>
<comment type="caution">
    <text evidence="2">The sequence shown here is derived from an EMBL/GenBank/DDBJ whole genome shotgun (WGS) entry which is preliminary data.</text>
</comment>
<evidence type="ECO:0000313" key="3">
    <source>
        <dbReference type="Proteomes" id="UP001596380"/>
    </source>
</evidence>
<dbReference type="RefSeq" id="WP_160825670.1">
    <property type="nucleotide sequence ID" value="NZ_JBHSXS010000046.1"/>
</dbReference>
<dbReference type="Pfam" id="PF11706">
    <property type="entry name" value="zf-CGNR"/>
    <property type="match status" value="1"/>
</dbReference>
<evidence type="ECO:0000313" key="2">
    <source>
        <dbReference type="EMBL" id="MFC6885999.1"/>
    </source>
</evidence>
<dbReference type="InterPro" id="IPR010852">
    <property type="entry name" value="ABATE"/>
</dbReference>
<organism evidence="2 3">
    <name type="scientific">Actinomadura yumaensis</name>
    <dbReference type="NCBI Taxonomy" id="111807"/>
    <lineage>
        <taxon>Bacteria</taxon>
        <taxon>Bacillati</taxon>
        <taxon>Actinomycetota</taxon>
        <taxon>Actinomycetes</taxon>
        <taxon>Streptosporangiales</taxon>
        <taxon>Thermomonosporaceae</taxon>
        <taxon>Actinomadura</taxon>
    </lineage>
</organism>
<dbReference type="InterPro" id="IPR023286">
    <property type="entry name" value="ABATE_dom_sf"/>
</dbReference>
<dbReference type="PANTHER" id="PTHR35525:SF3">
    <property type="entry name" value="BLL6575 PROTEIN"/>
    <property type="match status" value="1"/>
</dbReference>